<organism evidence="1 2">
    <name type="scientific">Rhizoctonia solani</name>
    <dbReference type="NCBI Taxonomy" id="456999"/>
    <lineage>
        <taxon>Eukaryota</taxon>
        <taxon>Fungi</taxon>
        <taxon>Dikarya</taxon>
        <taxon>Basidiomycota</taxon>
        <taxon>Agaricomycotina</taxon>
        <taxon>Agaricomycetes</taxon>
        <taxon>Cantharellales</taxon>
        <taxon>Ceratobasidiaceae</taxon>
        <taxon>Rhizoctonia</taxon>
    </lineage>
</organism>
<dbReference type="Proteomes" id="UP000663850">
    <property type="component" value="Unassembled WGS sequence"/>
</dbReference>
<dbReference type="Gene3D" id="3.30.470.10">
    <property type="match status" value="1"/>
</dbReference>
<comment type="caution">
    <text evidence="1">The sequence shown here is derived from an EMBL/GenBank/DDBJ whole genome shotgun (WGS) entry which is preliminary data.</text>
</comment>
<sequence length="85" mass="9562">MAGAHTLMSDASRACPLTTILYDPQHEGFYLLKRHHARLGAAAKELLPGLDRVPSLEELTETLWGCIDTLGRDTRQRVSNRIFEE</sequence>
<dbReference type="InterPro" id="IPR043131">
    <property type="entry name" value="BCAT-like_N"/>
</dbReference>
<protein>
    <submittedName>
        <fullName evidence="1">Uncharacterized protein</fullName>
    </submittedName>
</protein>
<reference evidence="1" key="1">
    <citation type="submission" date="2021-01" db="EMBL/GenBank/DDBJ databases">
        <authorList>
            <person name="Kaushik A."/>
        </authorList>
    </citation>
    <scope>NUCLEOTIDE SEQUENCE</scope>
    <source>
        <strain evidence="1">Type strain: AG8-Rh-89/</strain>
    </source>
</reference>
<accession>A0A8H2XIM6</accession>
<name>A0A8H2XIM6_9AGAM</name>
<evidence type="ECO:0000313" key="2">
    <source>
        <dbReference type="Proteomes" id="UP000663850"/>
    </source>
</evidence>
<dbReference type="EMBL" id="CAJMWZ010000887">
    <property type="protein sequence ID" value="CAE6427638.1"/>
    <property type="molecule type" value="Genomic_DNA"/>
</dbReference>
<gene>
    <name evidence="1" type="ORF">RDB_LOCUS16491</name>
</gene>
<dbReference type="AlphaFoldDB" id="A0A8H2XIM6"/>
<proteinExistence type="predicted"/>
<evidence type="ECO:0000313" key="1">
    <source>
        <dbReference type="EMBL" id="CAE6427638.1"/>
    </source>
</evidence>